<organism evidence="8 9">
    <name type="scientific">Vogesella aquatica</name>
    <dbReference type="NCBI Taxonomy" id="2984206"/>
    <lineage>
        <taxon>Bacteria</taxon>
        <taxon>Pseudomonadati</taxon>
        <taxon>Pseudomonadota</taxon>
        <taxon>Betaproteobacteria</taxon>
        <taxon>Neisseriales</taxon>
        <taxon>Chromobacteriaceae</taxon>
        <taxon>Vogesella</taxon>
    </lineage>
</organism>
<evidence type="ECO:0000256" key="4">
    <source>
        <dbReference type="ARBA" id="ARBA00024746"/>
    </source>
</evidence>
<dbReference type="InterPro" id="IPR025963">
    <property type="entry name" value="FLgD_Tudor"/>
</dbReference>
<feature type="domain" description="FlgD/Vpr Ig-like" evidence="6">
    <location>
        <begin position="107"/>
        <end position="182"/>
    </location>
</feature>
<evidence type="ECO:0000256" key="5">
    <source>
        <dbReference type="RuleBase" id="RU362076"/>
    </source>
</evidence>
<keyword evidence="9" id="KW-1185">Reference proteome</keyword>
<dbReference type="Gene3D" id="2.30.30.910">
    <property type="match status" value="1"/>
</dbReference>
<dbReference type="Gene3D" id="2.60.40.4070">
    <property type="match status" value="1"/>
</dbReference>
<dbReference type="Pfam" id="PF03963">
    <property type="entry name" value="FlgD"/>
    <property type="match status" value="1"/>
</dbReference>
<dbReference type="Pfam" id="PF13860">
    <property type="entry name" value="FlgD_ig"/>
    <property type="match status" value="1"/>
</dbReference>
<reference evidence="8 9" key="1">
    <citation type="submission" date="2023-01" db="EMBL/GenBank/DDBJ databases">
        <title>Novel species of the genus Vogesella isolated from rivers.</title>
        <authorList>
            <person name="Lu H."/>
        </authorList>
    </citation>
    <scope>NUCLEOTIDE SEQUENCE [LARGE SCALE GENOMIC DNA]</scope>
    <source>
        <strain evidence="8 9">DC21W</strain>
    </source>
</reference>
<feature type="domain" description="FlgD Tudor-like" evidence="7">
    <location>
        <begin position="89"/>
        <end position="221"/>
    </location>
</feature>
<accession>A0ABT5J2E1</accession>
<comment type="similarity">
    <text evidence="1 5">Belongs to the FlgD family.</text>
</comment>
<keyword evidence="8" id="KW-0966">Cell projection</keyword>
<evidence type="ECO:0000256" key="1">
    <source>
        <dbReference type="ARBA" id="ARBA00010577"/>
    </source>
</evidence>
<evidence type="ECO:0000256" key="2">
    <source>
        <dbReference type="ARBA" id="ARBA00016013"/>
    </source>
</evidence>
<evidence type="ECO:0000256" key="3">
    <source>
        <dbReference type="ARBA" id="ARBA00022795"/>
    </source>
</evidence>
<proteinExistence type="inferred from homology"/>
<sequence length="225" mass="23649">MATSIASTNFDYSSLNPTAATSNTSTGNSSAEIQNRFLTLLTTQLRAQDPMNPMDNSQMTSQMAQISTVSGLESVNAAVKSMTESQAASQSLLATMLIGRQVLSPNDKLTLTDGKAVGTIEFAKPASQVVVTVTNSSGAVVDSFEMGPQKQGQFVFSWDGKGADGVTQANGDYRFKVEATADGTAVDATMMAPTKVTSVAWEKGVPMFVVSTGERLPVSKISQIL</sequence>
<keyword evidence="8" id="KW-0282">Flagellum</keyword>
<evidence type="ECO:0000259" key="7">
    <source>
        <dbReference type="Pfam" id="PF13861"/>
    </source>
</evidence>
<evidence type="ECO:0000259" key="6">
    <source>
        <dbReference type="Pfam" id="PF13860"/>
    </source>
</evidence>
<keyword evidence="8" id="KW-0969">Cilium</keyword>
<dbReference type="InterPro" id="IPR025965">
    <property type="entry name" value="FlgD/Vpr_Ig-like"/>
</dbReference>
<evidence type="ECO:0000313" key="9">
    <source>
        <dbReference type="Proteomes" id="UP001219956"/>
    </source>
</evidence>
<dbReference type="RefSeq" id="WP_272752745.1">
    <property type="nucleotide sequence ID" value="NZ_JAQQLF010000021.1"/>
</dbReference>
<name>A0ABT5J2E1_9NEIS</name>
<comment type="caution">
    <text evidence="8">The sequence shown here is derived from an EMBL/GenBank/DDBJ whole genome shotgun (WGS) entry which is preliminary data.</text>
</comment>
<protein>
    <recommendedName>
        <fullName evidence="2 5">Basal-body rod modification protein FlgD</fullName>
    </recommendedName>
</protein>
<gene>
    <name evidence="8" type="ORF">PQU95_14940</name>
</gene>
<keyword evidence="3 5" id="KW-1005">Bacterial flagellum biogenesis</keyword>
<comment type="function">
    <text evidence="4 5">Required for flagellar hook formation. May act as a scaffolding protein.</text>
</comment>
<dbReference type="Pfam" id="PF13861">
    <property type="entry name" value="FLgD_tudor"/>
    <property type="match status" value="1"/>
</dbReference>
<dbReference type="EMBL" id="JAQQLF010000021">
    <property type="protein sequence ID" value="MDC7718503.1"/>
    <property type="molecule type" value="Genomic_DNA"/>
</dbReference>
<dbReference type="InterPro" id="IPR005648">
    <property type="entry name" value="FlgD"/>
</dbReference>
<evidence type="ECO:0000313" key="8">
    <source>
        <dbReference type="EMBL" id="MDC7718503.1"/>
    </source>
</evidence>
<dbReference type="Proteomes" id="UP001219956">
    <property type="component" value="Unassembled WGS sequence"/>
</dbReference>